<dbReference type="GO" id="GO:0031390">
    <property type="term" value="C:Ctf18 RFC-like complex"/>
    <property type="evidence" value="ECO:0007669"/>
    <property type="project" value="EnsemblFungi"/>
</dbReference>
<dbReference type="OrthoDB" id="761538at2759"/>
<dbReference type="GO" id="GO:0007062">
    <property type="term" value="P:sister chromatid cohesion"/>
    <property type="evidence" value="ECO:0007669"/>
    <property type="project" value="EnsemblFungi"/>
</dbReference>
<dbReference type="SMART" id="SM00382">
    <property type="entry name" value="AAA"/>
    <property type="match status" value="1"/>
</dbReference>
<dbReference type="Proteomes" id="UP000000689">
    <property type="component" value="Chromosome 1"/>
</dbReference>
<dbReference type="OMA" id="LKADIMH"/>
<sequence>MSLWVDKYRPKTLKTLSHTESLTNVLKSLSHQPKDLPHLLMYGPNGSGRKTRCMALLESIFGSGIYRLKIDIRQFVTASNKKLELNVVSSPYHLEITPSDMGNNDRIVIQELLKEVAQMEQVDFQDSNDGLAHRYKCVIINDANSLTRDAQAALRRTMEKYSRNIRLIMLCDSMSSIISPIRSRCLMIRVPAPLNGEIVNILNEVASKENVKIENGSILNHIAKESNANLRVALLMLESMSLNNELNLKVNTPIIRPDWMVVILKLGNKIQKDKSVGCLIECRAILYDLLAHCIPAKTILQELTFALIKNPNIVKDKYKIGIIESSSLFDERLSLGNKAIFHLEGFIARVMCILDGST</sequence>
<dbReference type="GO" id="GO:0006272">
    <property type="term" value="P:leading strand elongation"/>
    <property type="evidence" value="ECO:0007669"/>
    <property type="project" value="EnsemblFungi"/>
</dbReference>
<dbReference type="Pfam" id="PF22534">
    <property type="entry name" value="RFC_C"/>
    <property type="match status" value="1"/>
</dbReference>
<dbReference type="KEGG" id="ndi:NDAI_0A05340"/>
<dbReference type="GeneID" id="11494393"/>
<dbReference type="Gene3D" id="3.40.50.300">
    <property type="entry name" value="P-loop containing nucleotide triphosphate hydrolases"/>
    <property type="match status" value="1"/>
</dbReference>
<dbReference type="PANTHER" id="PTHR11669">
    <property type="entry name" value="REPLICATION FACTOR C / DNA POLYMERASE III GAMMA-TAU SUBUNIT"/>
    <property type="match status" value="1"/>
</dbReference>
<dbReference type="Gene3D" id="1.10.8.60">
    <property type="match status" value="1"/>
</dbReference>
<keyword evidence="4" id="KW-1185">Reference proteome</keyword>
<dbReference type="HOGENOM" id="CLU_042324_5_0_1"/>
<proteinExistence type="predicted"/>
<feature type="domain" description="AAA+ ATPase" evidence="2">
    <location>
        <begin position="35"/>
        <end position="193"/>
    </location>
</feature>
<dbReference type="AlphaFoldDB" id="G0W4F1"/>
<dbReference type="eggNOG" id="KOG2035">
    <property type="taxonomic scope" value="Eukaryota"/>
</dbReference>
<keyword evidence="1" id="KW-0235">DNA replication</keyword>
<dbReference type="Pfam" id="PF13177">
    <property type="entry name" value="DNA_pol3_delta2"/>
    <property type="match status" value="1"/>
</dbReference>
<evidence type="ECO:0000256" key="1">
    <source>
        <dbReference type="ARBA" id="ARBA00022705"/>
    </source>
</evidence>
<dbReference type="CDD" id="cd00009">
    <property type="entry name" value="AAA"/>
    <property type="match status" value="1"/>
</dbReference>
<dbReference type="SUPFAM" id="SSF52540">
    <property type="entry name" value="P-loop containing nucleoside triphosphate hydrolases"/>
    <property type="match status" value="1"/>
</dbReference>
<reference evidence="3 4" key="1">
    <citation type="journal article" date="2011" name="Proc. Natl. Acad. Sci. U.S.A.">
        <title>Evolutionary erosion of yeast sex chromosomes by mating-type switching accidents.</title>
        <authorList>
            <person name="Gordon J.L."/>
            <person name="Armisen D."/>
            <person name="Proux-Wera E."/>
            <person name="Oheigeartaigh S.S."/>
            <person name="Byrne K.P."/>
            <person name="Wolfe K.H."/>
        </authorList>
    </citation>
    <scope>NUCLEOTIDE SEQUENCE [LARGE SCALE GENOMIC DNA]</scope>
    <source>
        <strain evidence="4">ATCC 10597 / BCRC 20456 / CBS 421 / NBRC 0211 / NRRL Y-12639</strain>
    </source>
</reference>
<dbReference type="STRING" id="1071378.G0W4F1"/>
<dbReference type="Gene3D" id="1.20.272.10">
    <property type="match status" value="1"/>
</dbReference>
<evidence type="ECO:0000313" key="3">
    <source>
        <dbReference type="EMBL" id="CCD22689.1"/>
    </source>
</evidence>
<evidence type="ECO:0000313" key="4">
    <source>
        <dbReference type="Proteomes" id="UP000000689"/>
    </source>
</evidence>
<dbReference type="FunFam" id="3.40.50.300:FF:000136">
    <property type="entry name" value="Replication factor C subunit 5"/>
    <property type="match status" value="1"/>
</dbReference>
<dbReference type="GO" id="GO:0003677">
    <property type="term" value="F:DNA binding"/>
    <property type="evidence" value="ECO:0007669"/>
    <property type="project" value="InterPro"/>
</dbReference>
<dbReference type="InterPro" id="IPR027417">
    <property type="entry name" value="P-loop_NTPase"/>
</dbReference>
<dbReference type="RefSeq" id="XP_003667932.1">
    <property type="nucleotide sequence ID" value="XM_003667884.1"/>
</dbReference>
<dbReference type="GO" id="GO:0031391">
    <property type="term" value="C:Elg1 RFC-like complex"/>
    <property type="evidence" value="ECO:0007669"/>
    <property type="project" value="EnsemblFungi"/>
</dbReference>
<dbReference type="GO" id="GO:0031389">
    <property type="term" value="C:Rad17 RFC-like complex"/>
    <property type="evidence" value="ECO:0007669"/>
    <property type="project" value="EnsemblFungi"/>
</dbReference>
<dbReference type="SUPFAM" id="SSF48019">
    <property type="entry name" value="post-AAA+ oligomerization domain-like"/>
    <property type="match status" value="1"/>
</dbReference>
<dbReference type="Pfam" id="PF21960">
    <property type="entry name" value="RCF1-5-like_lid"/>
    <property type="match status" value="1"/>
</dbReference>
<dbReference type="PANTHER" id="PTHR11669:SF1">
    <property type="entry name" value="REPLICATION FACTOR C SUBUNIT 3"/>
    <property type="match status" value="1"/>
</dbReference>
<dbReference type="GO" id="GO:0006281">
    <property type="term" value="P:DNA repair"/>
    <property type="evidence" value="ECO:0007669"/>
    <property type="project" value="TreeGrafter"/>
</dbReference>
<gene>
    <name evidence="3" type="primary">NDAI0A05340</name>
    <name evidence="3" type="ordered locus">NDAI_0A05340</name>
</gene>
<dbReference type="InterPro" id="IPR008921">
    <property type="entry name" value="DNA_pol3_clamp-load_cplx_C"/>
</dbReference>
<protein>
    <recommendedName>
        <fullName evidence="2">AAA+ ATPase domain-containing protein</fullName>
    </recommendedName>
</protein>
<dbReference type="GO" id="GO:0003689">
    <property type="term" value="F:DNA clamp loader activity"/>
    <property type="evidence" value="ECO:0007669"/>
    <property type="project" value="EnsemblFungi"/>
</dbReference>
<dbReference type="EMBL" id="HE580267">
    <property type="protein sequence ID" value="CCD22689.1"/>
    <property type="molecule type" value="Genomic_DNA"/>
</dbReference>
<dbReference type="InterPro" id="IPR050238">
    <property type="entry name" value="DNA_Rep/Repair_Clamp_Loader"/>
</dbReference>
<organism evidence="3 4">
    <name type="scientific">Naumovozyma dairenensis (strain ATCC 10597 / BCRC 20456 / CBS 421 / NBRC 0211 / NRRL Y-12639)</name>
    <name type="common">Saccharomyces dairenensis</name>
    <dbReference type="NCBI Taxonomy" id="1071378"/>
    <lineage>
        <taxon>Eukaryota</taxon>
        <taxon>Fungi</taxon>
        <taxon>Dikarya</taxon>
        <taxon>Ascomycota</taxon>
        <taxon>Saccharomycotina</taxon>
        <taxon>Saccharomycetes</taxon>
        <taxon>Saccharomycetales</taxon>
        <taxon>Saccharomycetaceae</taxon>
        <taxon>Naumovozyma</taxon>
    </lineage>
</organism>
<dbReference type="GO" id="GO:0005663">
    <property type="term" value="C:DNA replication factor C complex"/>
    <property type="evidence" value="ECO:0007669"/>
    <property type="project" value="EnsemblFungi"/>
</dbReference>
<accession>G0W4F1</accession>
<dbReference type="InterPro" id="IPR003593">
    <property type="entry name" value="AAA+_ATPase"/>
</dbReference>
<evidence type="ECO:0000259" key="2">
    <source>
        <dbReference type="SMART" id="SM00382"/>
    </source>
</evidence>
<name>G0W4F1_NAUDC</name>